<keyword evidence="1 2" id="KW-0732">Signal</keyword>
<proteinExistence type="predicted"/>
<reference evidence="4 5" key="1">
    <citation type="submission" date="2018-07" db="EMBL/GenBank/DDBJ databases">
        <title>Genomic Encyclopedia of Type Strains, Phase IV (KMG-IV): sequencing the most valuable type-strain genomes for metagenomic binning, comparative biology and taxonomic classification.</title>
        <authorList>
            <person name="Goeker M."/>
        </authorList>
    </citation>
    <scope>NUCLEOTIDE SEQUENCE [LARGE SCALE GENOMIC DNA]</scope>
    <source>
        <strain evidence="4 5">DSM 101478</strain>
    </source>
</reference>
<feature type="domain" description="Secretion system C-terminal sorting" evidence="3">
    <location>
        <begin position="845"/>
        <end position="912"/>
    </location>
</feature>
<accession>A0A370QER7</accession>
<feature type="signal peptide" evidence="2">
    <location>
        <begin position="1"/>
        <end position="20"/>
    </location>
</feature>
<dbReference type="OrthoDB" id="1412023at2"/>
<dbReference type="AlphaFoldDB" id="A0A370QER7"/>
<dbReference type="InterPro" id="IPR026444">
    <property type="entry name" value="Secre_tail"/>
</dbReference>
<evidence type="ECO:0000313" key="4">
    <source>
        <dbReference type="EMBL" id="RDK86867.1"/>
    </source>
</evidence>
<dbReference type="SUPFAM" id="SSF63825">
    <property type="entry name" value="YWTD domain"/>
    <property type="match status" value="1"/>
</dbReference>
<dbReference type="Gene3D" id="2.60.120.380">
    <property type="match status" value="2"/>
</dbReference>
<dbReference type="EMBL" id="QRAO01000002">
    <property type="protein sequence ID" value="RDK86867.1"/>
    <property type="molecule type" value="Genomic_DNA"/>
</dbReference>
<evidence type="ECO:0000259" key="3">
    <source>
        <dbReference type="Pfam" id="PF18962"/>
    </source>
</evidence>
<name>A0A370QER7_9FLAO</name>
<evidence type="ECO:0000313" key="5">
    <source>
        <dbReference type="Proteomes" id="UP000255317"/>
    </source>
</evidence>
<dbReference type="Pfam" id="PF18962">
    <property type="entry name" value="Por_Secre_tail"/>
    <property type="match status" value="1"/>
</dbReference>
<gene>
    <name evidence="4" type="ORF">C8D94_10245</name>
</gene>
<sequence>MKKITILWSILFCSLGTMFAQTPAELAEIQANDAMQNQPIDIQELLDRKEAIGTTVLPMSHYFSAEEISALRAYDSNQNRNVLADIIPTAGATESFAVAAGDTFFDPGGPGGSSTGGTPGNYPNCGCVTLTTLTGVQDINFDFFSVFSTFDWLRIYDGADTTGTVLYDNSDTGAQSGDITTADMAASTGTMFSSTTGNLTFEFNATAVVDYGGWEVSILSAAGPGDFYVKDGFPGDAFGTMPQAGPYNINPIANFADQLFSDDFAADGLLYSIDFGSGNLVTVDITTGDRTVIGPTGMTASPTGISYNFFDGTMYAIDTDITETTLYTVDLSTGAATVVGTTGIPGGIWLEIDNNGVGYIADIVNDEFHSIDLATATATLVGPIGQDLNFAQEATYDHDNDILYAGLYSAVTEISTIDVTTGTPTILGSGSYEAVMLSLEGGELSNNVCEGAEDINCGDTVTGDTSDNTDNGGANASPDEWYQYTGSGFEEIVTVSLCDGGTGYDSFLTVYDACGGNVVADNDDFCGLQSELTFTSDGTTTYYIAVEGFGTNAGAYSLALSCIVPLDDCETAGSISCGETVLGSTANGATPDPTAPDCGGGNDAPGVWYVIDDTSGLVTDYTVSLCDGGTSYDSKLVVYSGDCGALVCVAENDDSCGLQSEVSFQGDGSSTYYILVNGFASGSSGDFSLNLECAPVPPPNDMIVNSIDVDEIGFPYTDPAVAMPAATTEAGGTPANCDNAGVLGVWYNFVPTMGGTATASVTSPAGFTSVTFYTAPDENAVETDLTLVDWFDNQCVPGVDASIPVTAGQAYYVYVANHEGITDIVIDGDFFLGIGDETIQGFSYYPNPATNELNLQSGNGTIESAIIYNILGQEVVNQNVDATNAVLDVANLSVGTYMLKVVVNGETGIYKVVKQ</sequence>
<dbReference type="RefSeq" id="WP_115123095.1">
    <property type="nucleotide sequence ID" value="NZ_QRAO01000002.1"/>
</dbReference>
<feature type="chain" id="PRO_5016976495" evidence="2">
    <location>
        <begin position="21"/>
        <end position="915"/>
    </location>
</feature>
<dbReference type="NCBIfam" id="TIGR04183">
    <property type="entry name" value="Por_Secre_tail"/>
    <property type="match status" value="1"/>
</dbReference>
<comment type="caution">
    <text evidence="4">The sequence shown here is derived from an EMBL/GenBank/DDBJ whole genome shotgun (WGS) entry which is preliminary data.</text>
</comment>
<evidence type="ECO:0000256" key="1">
    <source>
        <dbReference type="ARBA" id="ARBA00022729"/>
    </source>
</evidence>
<evidence type="ECO:0000256" key="2">
    <source>
        <dbReference type="SAM" id="SignalP"/>
    </source>
</evidence>
<keyword evidence="5" id="KW-1185">Reference proteome</keyword>
<dbReference type="Proteomes" id="UP000255317">
    <property type="component" value="Unassembled WGS sequence"/>
</dbReference>
<protein>
    <submittedName>
        <fullName evidence="4">Putative secreted protein (Por secretion system target)</fullName>
    </submittedName>
</protein>
<organism evidence="4 5">
    <name type="scientific">Marinirhabdus gelatinilytica</name>
    <dbReference type="NCBI Taxonomy" id="1703343"/>
    <lineage>
        <taxon>Bacteria</taxon>
        <taxon>Pseudomonadati</taxon>
        <taxon>Bacteroidota</taxon>
        <taxon>Flavobacteriia</taxon>
        <taxon>Flavobacteriales</taxon>
        <taxon>Flavobacteriaceae</taxon>
    </lineage>
</organism>